<reference evidence="2" key="1">
    <citation type="journal article" date="2020" name="Stud. Mycol.">
        <title>101 Dothideomycetes genomes: a test case for predicting lifestyles and emergence of pathogens.</title>
        <authorList>
            <person name="Haridas S."/>
            <person name="Albert R."/>
            <person name="Binder M."/>
            <person name="Bloem J."/>
            <person name="Labutti K."/>
            <person name="Salamov A."/>
            <person name="Andreopoulos B."/>
            <person name="Baker S."/>
            <person name="Barry K."/>
            <person name="Bills G."/>
            <person name="Bluhm B."/>
            <person name="Cannon C."/>
            <person name="Castanera R."/>
            <person name="Culley D."/>
            <person name="Daum C."/>
            <person name="Ezra D."/>
            <person name="Gonzalez J."/>
            <person name="Henrissat B."/>
            <person name="Kuo A."/>
            <person name="Liang C."/>
            <person name="Lipzen A."/>
            <person name="Lutzoni F."/>
            <person name="Magnuson J."/>
            <person name="Mondo S."/>
            <person name="Nolan M."/>
            <person name="Ohm R."/>
            <person name="Pangilinan J."/>
            <person name="Park H.-J."/>
            <person name="Ramirez L."/>
            <person name="Alfaro M."/>
            <person name="Sun H."/>
            <person name="Tritt A."/>
            <person name="Yoshinaga Y."/>
            <person name="Zwiers L.-H."/>
            <person name="Turgeon B."/>
            <person name="Goodwin S."/>
            <person name="Spatafora J."/>
            <person name="Crous P."/>
            <person name="Grigoriev I."/>
        </authorList>
    </citation>
    <scope>NUCLEOTIDE SEQUENCE</scope>
    <source>
        <strain evidence="2">CBS 480.64</strain>
    </source>
</reference>
<protein>
    <submittedName>
        <fullName evidence="2">Uncharacterized protein</fullName>
    </submittedName>
</protein>
<sequence length="445" mass="50666">MSSNQNPISNSNHNSNDADLGWDFEADWKTWPEYQHLAMPQLGSPNTAAPQGHPIAGPQINFNDASLLNLNTESLRGPLIDPAWNFTQPPVQHQLQPLLPPPPPQHWSIDPAAPWPSEPFLDQPWSNPRVEPEPNTAQNWNGFIDTAWNAPVGGSSKAVGLIPNWSPSRGTGDLRFQCVKCVKKDPPVKSWYKHTPATGEHHCRRCLEAENKRRMSVHTPHWDYIPSRSGFMNADGAIYARWPSIELDDGRQDDWRLVQNQEEFWVRRFIHAVEAPFQQGLAQQGGEHDEADVKWLQEQQVAINKAQHEKSTAQWFTSEWVTTRLVMLFYAVLNLHRGGRRPYPQGGNNSGFGQIDKRLTCTERLRRVEHLLTLDKRIAINVIDGNHVNALAENPDAVRKRKTLNRKTNVKKAKLQLLGKQEMNKRSRELSEAYLDEDAADEFSD</sequence>
<keyword evidence="3" id="KW-1185">Reference proteome</keyword>
<organism evidence="2 3">
    <name type="scientific">Piedraia hortae CBS 480.64</name>
    <dbReference type="NCBI Taxonomy" id="1314780"/>
    <lineage>
        <taxon>Eukaryota</taxon>
        <taxon>Fungi</taxon>
        <taxon>Dikarya</taxon>
        <taxon>Ascomycota</taxon>
        <taxon>Pezizomycotina</taxon>
        <taxon>Dothideomycetes</taxon>
        <taxon>Dothideomycetidae</taxon>
        <taxon>Capnodiales</taxon>
        <taxon>Piedraiaceae</taxon>
        <taxon>Piedraia</taxon>
    </lineage>
</organism>
<dbReference type="Proteomes" id="UP000799421">
    <property type="component" value="Unassembled WGS sequence"/>
</dbReference>
<dbReference type="OrthoDB" id="265717at2759"/>
<gene>
    <name evidence="2" type="ORF">K470DRAFT_269532</name>
</gene>
<dbReference type="AlphaFoldDB" id="A0A6A7C415"/>
<accession>A0A6A7C415</accession>
<proteinExistence type="predicted"/>
<feature type="region of interest" description="Disordered" evidence="1">
    <location>
        <begin position="421"/>
        <end position="445"/>
    </location>
</feature>
<dbReference type="EMBL" id="MU005970">
    <property type="protein sequence ID" value="KAF2861705.1"/>
    <property type="molecule type" value="Genomic_DNA"/>
</dbReference>
<name>A0A6A7C415_9PEZI</name>
<evidence type="ECO:0000313" key="3">
    <source>
        <dbReference type="Proteomes" id="UP000799421"/>
    </source>
</evidence>
<feature type="compositionally biased region" description="Basic and acidic residues" evidence="1">
    <location>
        <begin position="422"/>
        <end position="431"/>
    </location>
</feature>
<evidence type="ECO:0000256" key="1">
    <source>
        <dbReference type="SAM" id="MobiDB-lite"/>
    </source>
</evidence>
<evidence type="ECO:0000313" key="2">
    <source>
        <dbReference type="EMBL" id="KAF2861705.1"/>
    </source>
</evidence>
<feature type="compositionally biased region" description="Acidic residues" evidence="1">
    <location>
        <begin position="434"/>
        <end position="445"/>
    </location>
</feature>